<evidence type="ECO:0000313" key="11">
    <source>
        <dbReference type="Proteomes" id="UP001163046"/>
    </source>
</evidence>
<evidence type="ECO:0000256" key="3">
    <source>
        <dbReference type="ARBA" id="ARBA00022692"/>
    </source>
</evidence>
<evidence type="ECO:0000259" key="9">
    <source>
        <dbReference type="PROSITE" id="PS50262"/>
    </source>
</evidence>
<dbReference type="InterPro" id="IPR000276">
    <property type="entry name" value="GPCR_Rhodpsn"/>
</dbReference>
<dbReference type="Pfam" id="PF00001">
    <property type="entry name" value="7tm_1"/>
    <property type="match status" value="1"/>
</dbReference>
<keyword evidence="5" id="KW-0297">G-protein coupled receptor</keyword>
<dbReference type="CDD" id="cd00637">
    <property type="entry name" value="7tm_classA_rhodopsin-like"/>
    <property type="match status" value="1"/>
</dbReference>
<keyword evidence="7" id="KW-0675">Receptor</keyword>
<evidence type="ECO:0000256" key="7">
    <source>
        <dbReference type="ARBA" id="ARBA00023170"/>
    </source>
</evidence>
<keyword evidence="6" id="KW-0472">Membrane</keyword>
<dbReference type="GO" id="GO:0004930">
    <property type="term" value="F:G protein-coupled receptor activity"/>
    <property type="evidence" value="ECO:0007669"/>
    <property type="project" value="UniProtKB-KW"/>
</dbReference>
<sequence>MSCNGHHSIIGNTLVCLAVYKNPKLQSTTNLYIIALAASDLLCATVEMPLASAVLITGRWDFSDALCELQGFVDAFVTYVTPATMGLTAFNRYMRIVKTPQLQENFFATQI</sequence>
<dbReference type="Proteomes" id="UP001163046">
    <property type="component" value="Unassembled WGS sequence"/>
</dbReference>
<dbReference type="SUPFAM" id="SSF81321">
    <property type="entry name" value="Family A G protein-coupled receptor-like"/>
    <property type="match status" value="1"/>
</dbReference>
<dbReference type="InterPro" id="IPR017452">
    <property type="entry name" value="GPCR_Rhodpsn_7TM"/>
</dbReference>
<evidence type="ECO:0000256" key="8">
    <source>
        <dbReference type="ARBA" id="ARBA00023224"/>
    </source>
</evidence>
<evidence type="ECO:0000256" key="1">
    <source>
        <dbReference type="ARBA" id="ARBA00004651"/>
    </source>
</evidence>
<dbReference type="PROSITE" id="PS50262">
    <property type="entry name" value="G_PROTEIN_RECEP_F1_2"/>
    <property type="match status" value="1"/>
</dbReference>
<protein>
    <recommendedName>
        <fullName evidence="9">G-protein coupled receptors family 1 profile domain-containing protein</fullName>
    </recommendedName>
</protein>
<keyword evidence="3" id="KW-0812">Transmembrane</keyword>
<comment type="subcellular location">
    <subcellularLocation>
        <location evidence="1">Cell membrane</location>
        <topology evidence="1">Multi-pass membrane protein</topology>
    </subcellularLocation>
</comment>
<dbReference type="AlphaFoldDB" id="A0A9X0DBQ9"/>
<reference evidence="10" key="1">
    <citation type="submission" date="2023-01" db="EMBL/GenBank/DDBJ databases">
        <title>Genome assembly of the deep-sea coral Lophelia pertusa.</title>
        <authorList>
            <person name="Herrera S."/>
            <person name="Cordes E."/>
        </authorList>
    </citation>
    <scope>NUCLEOTIDE SEQUENCE</scope>
    <source>
        <strain evidence="10">USNM1676648</strain>
        <tissue evidence="10">Polyp</tissue>
    </source>
</reference>
<dbReference type="EMBL" id="MU825397">
    <property type="protein sequence ID" value="KAJ7394080.1"/>
    <property type="molecule type" value="Genomic_DNA"/>
</dbReference>
<evidence type="ECO:0000313" key="10">
    <source>
        <dbReference type="EMBL" id="KAJ7394080.1"/>
    </source>
</evidence>
<dbReference type="OrthoDB" id="5987936at2759"/>
<feature type="domain" description="G-protein coupled receptors family 1 profile" evidence="9">
    <location>
        <begin position="11"/>
        <end position="111"/>
    </location>
</feature>
<keyword evidence="8" id="KW-0807">Transducer</keyword>
<gene>
    <name evidence="10" type="ORF">OS493_003755</name>
</gene>
<keyword evidence="4" id="KW-1133">Transmembrane helix</keyword>
<evidence type="ECO:0000256" key="2">
    <source>
        <dbReference type="ARBA" id="ARBA00022475"/>
    </source>
</evidence>
<accession>A0A9X0DBQ9</accession>
<keyword evidence="11" id="KW-1185">Reference proteome</keyword>
<dbReference type="Gene3D" id="1.20.1070.10">
    <property type="entry name" value="Rhodopsin 7-helix transmembrane proteins"/>
    <property type="match status" value="1"/>
</dbReference>
<organism evidence="10 11">
    <name type="scientific">Desmophyllum pertusum</name>
    <dbReference type="NCBI Taxonomy" id="174260"/>
    <lineage>
        <taxon>Eukaryota</taxon>
        <taxon>Metazoa</taxon>
        <taxon>Cnidaria</taxon>
        <taxon>Anthozoa</taxon>
        <taxon>Hexacorallia</taxon>
        <taxon>Scleractinia</taxon>
        <taxon>Caryophylliina</taxon>
        <taxon>Caryophylliidae</taxon>
        <taxon>Desmophyllum</taxon>
    </lineage>
</organism>
<evidence type="ECO:0000256" key="6">
    <source>
        <dbReference type="ARBA" id="ARBA00023136"/>
    </source>
</evidence>
<dbReference type="GO" id="GO:0005886">
    <property type="term" value="C:plasma membrane"/>
    <property type="evidence" value="ECO:0007669"/>
    <property type="project" value="UniProtKB-SubCell"/>
</dbReference>
<keyword evidence="2" id="KW-1003">Cell membrane</keyword>
<proteinExistence type="predicted"/>
<dbReference type="PANTHER" id="PTHR22752">
    <property type="entry name" value="G PROTEIN-COUPLED RECEPTOR"/>
    <property type="match status" value="1"/>
</dbReference>
<comment type="caution">
    <text evidence="10">The sequence shown here is derived from an EMBL/GenBank/DDBJ whole genome shotgun (WGS) entry which is preliminary data.</text>
</comment>
<evidence type="ECO:0000256" key="4">
    <source>
        <dbReference type="ARBA" id="ARBA00022989"/>
    </source>
</evidence>
<evidence type="ECO:0000256" key="5">
    <source>
        <dbReference type="ARBA" id="ARBA00023040"/>
    </source>
</evidence>
<name>A0A9X0DBQ9_9CNID</name>